<gene>
    <name evidence="2" type="ORF">SAMN05216548_104113</name>
</gene>
<reference evidence="2 3" key="1">
    <citation type="submission" date="2016-10" db="EMBL/GenBank/DDBJ databases">
        <authorList>
            <person name="de Groot N.N."/>
        </authorList>
    </citation>
    <scope>NUCLEOTIDE SEQUENCE [LARGE SCALE GENOMIC DNA]</scope>
    <source>
        <strain evidence="2 3">A52C2</strain>
    </source>
</reference>
<keyword evidence="3" id="KW-1185">Reference proteome</keyword>
<dbReference type="Proteomes" id="UP000199647">
    <property type="component" value="Unassembled WGS sequence"/>
</dbReference>
<dbReference type="RefSeq" id="WP_092495991.1">
    <property type="nucleotide sequence ID" value="NZ_FOFG01000004.1"/>
</dbReference>
<dbReference type="STRING" id="1855383.SAMN05216548_104113"/>
<proteinExistence type="predicted"/>
<feature type="compositionally biased region" description="Low complexity" evidence="1">
    <location>
        <begin position="296"/>
        <end position="310"/>
    </location>
</feature>
<dbReference type="OrthoDB" id="8057973at2"/>
<evidence type="ECO:0000256" key="1">
    <source>
        <dbReference type="SAM" id="MobiDB-lite"/>
    </source>
</evidence>
<protein>
    <submittedName>
        <fullName evidence="2">Uncharacterized protein</fullName>
    </submittedName>
</protein>
<dbReference type="AlphaFoldDB" id="A0A1H9FGK5"/>
<dbReference type="EMBL" id="FOFG01000004">
    <property type="protein sequence ID" value="SEQ37091.1"/>
    <property type="molecule type" value="Genomic_DNA"/>
</dbReference>
<sequence length="341" mass="38052">MAIRALLFGGCLLRGPFHRIRNAERRKPGTDWDGVPEDLTFGGVPYFTYTLGEMLQTVQIYKGQRYVPREIKTLCGINHDFSPNPRVALNKIDVMLIEPNTSNEIEFEGYYLNRNRVMDLLERIRALGEAADKLAGQWFHKGVNGMNDELRRSLAEKLIDLLPDDIEDRDFLCVFLRNARGEKRDVHTALKAFLDAVDIPVGLVTFTWQYMPDGRPISWPADFYKKLMAAAHALDLPYIEPREYVTEFGIKAAMRKDFKHYTEEFQPIMAKALVQFAKDVIARGKPDGQEIGRLSGDAGEAGAAGNGAIETEAEAEAVRAGEAPVANPAESGRAPLLAASP</sequence>
<evidence type="ECO:0000313" key="2">
    <source>
        <dbReference type="EMBL" id="SEQ37091.1"/>
    </source>
</evidence>
<evidence type="ECO:0000313" key="3">
    <source>
        <dbReference type="Proteomes" id="UP000199647"/>
    </source>
</evidence>
<organism evidence="2 3">
    <name type="scientific">Faunimonas pinastri</name>
    <dbReference type="NCBI Taxonomy" id="1855383"/>
    <lineage>
        <taxon>Bacteria</taxon>
        <taxon>Pseudomonadati</taxon>
        <taxon>Pseudomonadota</taxon>
        <taxon>Alphaproteobacteria</taxon>
        <taxon>Hyphomicrobiales</taxon>
        <taxon>Afifellaceae</taxon>
        <taxon>Faunimonas</taxon>
    </lineage>
</organism>
<feature type="region of interest" description="Disordered" evidence="1">
    <location>
        <begin position="291"/>
        <end position="341"/>
    </location>
</feature>
<name>A0A1H9FGK5_9HYPH</name>
<accession>A0A1H9FGK5</accession>